<evidence type="ECO:0000313" key="5">
    <source>
        <dbReference type="Proteomes" id="UP000261540"/>
    </source>
</evidence>
<dbReference type="GeneTree" id="ENSGT00840000132239"/>
<dbReference type="AlphaFoldDB" id="A0A3B3R1J6"/>
<feature type="coiled-coil region" evidence="1">
    <location>
        <begin position="50"/>
        <end position="77"/>
    </location>
</feature>
<dbReference type="PANTHER" id="PTHR13103">
    <property type="entry name" value="SCHWANNOMIN INTERACTING PROTEIN 1"/>
    <property type="match status" value="1"/>
</dbReference>
<protein>
    <submittedName>
        <fullName evidence="4">Si:dkey-6n21.12</fullName>
    </submittedName>
</protein>
<feature type="domain" description="Schwannomin interacting protein 1 C-terminal" evidence="3">
    <location>
        <begin position="132"/>
        <end position="194"/>
    </location>
</feature>
<evidence type="ECO:0000256" key="1">
    <source>
        <dbReference type="SAM" id="Coils"/>
    </source>
</evidence>
<feature type="compositionally biased region" description="Basic and acidic residues" evidence="2">
    <location>
        <begin position="1"/>
        <end position="15"/>
    </location>
</feature>
<evidence type="ECO:0000259" key="3">
    <source>
        <dbReference type="Pfam" id="PF10148"/>
    </source>
</evidence>
<dbReference type="GO" id="GO:0030054">
    <property type="term" value="C:cell junction"/>
    <property type="evidence" value="ECO:0007669"/>
    <property type="project" value="TreeGrafter"/>
</dbReference>
<organism evidence="4 5">
    <name type="scientific">Paramormyrops kingsleyae</name>
    <dbReference type="NCBI Taxonomy" id="1676925"/>
    <lineage>
        <taxon>Eukaryota</taxon>
        <taxon>Metazoa</taxon>
        <taxon>Chordata</taxon>
        <taxon>Craniata</taxon>
        <taxon>Vertebrata</taxon>
        <taxon>Euteleostomi</taxon>
        <taxon>Actinopterygii</taxon>
        <taxon>Neopterygii</taxon>
        <taxon>Teleostei</taxon>
        <taxon>Osteoglossocephala</taxon>
        <taxon>Osteoglossomorpha</taxon>
        <taxon>Osteoglossiformes</taxon>
        <taxon>Mormyridae</taxon>
        <taxon>Paramormyrops</taxon>
    </lineage>
</organism>
<reference evidence="4" key="2">
    <citation type="submission" date="2025-09" db="UniProtKB">
        <authorList>
            <consortium name="Ensembl"/>
        </authorList>
    </citation>
    <scope>IDENTIFICATION</scope>
</reference>
<dbReference type="Proteomes" id="UP000261540">
    <property type="component" value="Unplaced"/>
</dbReference>
<dbReference type="GO" id="GO:0005886">
    <property type="term" value="C:plasma membrane"/>
    <property type="evidence" value="ECO:0007669"/>
    <property type="project" value="TreeGrafter"/>
</dbReference>
<dbReference type="Ensembl" id="ENSPKIT00000036642.1">
    <property type="protein sequence ID" value="ENSPKIP00000012253.1"/>
    <property type="gene ID" value="ENSPKIG00000000111.1"/>
</dbReference>
<dbReference type="PANTHER" id="PTHR13103:SF4">
    <property type="entry name" value="SCHWANNOMIN-INTERACTING PROTEIN 1-LIKE ISOFORM X1"/>
    <property type="match status" value="1"/>
</dbReference>
<dbReference type="GO" id="GO:0035332">
    <property type="term" value="P:positive regulation of hippo signaling"/>
    <property type="evidence" value="ECO:0007669"/>
    <property type="project" value="TreeGrafter"/>
</dbReference>
<reference evidence="4" key="1">
    <citation type="submission" date="2025-08" db="UniProtKB">
        <authorList>
            <consortium name="Ensembl"/>
        </authorList>
    </citation>
    <scope>IDENTIFICATION</scope>
</reference>
<name>A0A3B3R1J6_9TELE</name>
<sequence length="195" mass="22523">MEGEKERERERREEKESDEAEDFGQAVEGAATVWQEEVNDDDLGLPIMHWEALSLRIAELEKQEEEKREKYKLQNRMNLQLCFINNSESEEEDESGSKSGGLKQEVRAALSALRDKLRTEQKEKECTACCETPIKRKKLDLSDLQNLSLQQLDALRISLTQSVHLSSELVGRLLTRDQLRTEQDAMLLEVQDMTL</sequence>
<evidence type="ECO:0000313" key="4">
    <source>
        <dbReference type="Ensembl" id="ENSPKIP00000012253.1"/>
    </source>
</evidence>
<evidence type="ECO:0000256" key="2">
    <source>
        <dbReference type="SAM" id="MobiDB-lite"/>
    </source>
</evidence>
<dbReference type="Pfam" id="PF10148">
    <property type="entry name" value="SCHIP-1_C"/>
    <property type="match status" value="1"/>
</dbReference>
<feature type="region of interest" description="Disordered" evidence="2">
    <location>
        <begin position="1"/>
        <end position="26"/>
    </location>
</feature>
<dbReference type="InterPro" id="IPR015649">
    <property type="entry name" value="SCHIP_1_C"/>
</dbReference>
<accession>A0A3B3R1J6</accession>
<dbReference type="InterPro" id="IPR039045">
    <property type="entry name" value="SCHIP_1"/>
</dbReference>
<keyword evidence="1" id="KW-0175">Coiled coil</keyword>
<proteinExistence type="predicted"/>
<keyword evidence="5" id="KW-1185">Reference proteome</keyword>